<dbReference type="PANTHER" id="PTHR34296">
    <property type="entry name" value="TRANSCRIPTIONAL ACTIVATOR PROTEIN MED"/>
    <property type="match status" value="1"/>
</dbReference>
<dbReference type="CDD" id="cd06354">
    <property type="entry name" value="PBP1_PrnA-like"/>
    <property type="match status" value="1"/>
</dbReference>
<dbReference type="InterPro" id="IPR050957">
    <property type="entry name" value="BMP_lipoprotein"/>
</dbReference>
<dbReference type="Pfam" id="PF02608">
    <property type="entry name" value="Bmp"/>
    <property type="match status" value="1"/>
</dbReference>
<evidence type="ECO:0000313" key="10">
    <source>
        <dbReference type="EMBL" id="SMP61359.1"/>
    </source>
</evidence>
<feature type="domain" description="ABC transporter substrate-binding protein PnrA-like" evidence="9">
    <location>
        <begin position="53"/>
        <end position="332"/>
    </location>
</feature>
<evidence type="ECO:0000256" key="3">
    <source>
        <dbReference type="ARBA" id="ARBA00022475"/>
    </source>
</evidence>
<comment type="similarity">
    <text evidence="2">Belongs to the BMP lipoprotein family.</text>
</comment>
<evidence type="ECO:0000256" key="1">
    <source>
        <dbReference type="ARBA" id="ARBA00004193"/>
    </source>
</evidence>
<evidence type="ECO:0000256" key="5">
    <source>
        <dbReference type="ARBA" id="ARBA00023136"/>
    </source>
</evidence>
<gene>
    <name evidence="10" type="ORF">SAMN06296020_10926</name>
</gene>
<evidence type="ECO:0000256" key="2">
    <source>
        <dbReference type="ARBA" id="ARBA00008610"/>
    </source>
</evidence>
<dbReference type="InterPro" id="IPR028082">
    <property type="entry name" value="Peripla_BP_I"/>
</dbReference>
<keyword evidence="5" id="KW-0472">Membrane</keyword>
<dbReference type="EMBL" id="FXUF01000009">
    <property type="protein sequence ID" value="SMP61359.1"/>
    <property type="molecule type" value="Genomic_DNA"/>
</dbReference>
<name>A0AA46AJH0_9CLOT</name>
<proteinExistence type="inferred from homology"/>
<feature type="signal peptide" evidence="8">
    <location>
        <begin position="1"/>
        <end position="18"/>
    </location>
</feature>
<feature type="region of interest" description="Disordered" evidence="7">
    <location>
        <begin position="23"/>
        <end position="44"/>
    </location>
</feature>
<feature type="chain" id="PRO_5041340568" evidence="8">
    <location>
        <begin position="19"/>
        <end position="383"/>
    </location>
</feature>
<evidence type="ECO:0000256" key="4">
    <source>
        <dbReference type="ARBA" id="ARBA00022729"/>
    </source>
</evidence>
<evidence type="ECO:0000256" key="6">
    <source>
        <dbReference type="ARBA" id="ARBA00023288"/>
    </source>
</evidence>
<evidence type="ECO:0000259" key="9">
    <source>
        <dbReference type="Pfam" id="PF02608"/>
    </source>
</evidence>
<dbReference type="Gene3D" id="3.40.50.2300">
    <property type="match status" value="2"/>
</dbReference>
<dbReference type="AlphaFoldDB" id="A0AA46AJH0"/>
<dbReference type="RefSeq" id="WP_283409685.1">
    <property type="nucleotide sequence ID" value="NZ_FXUF01000009.1"/>
</dbReference>
<organism evidence="10 11">
    <name type="scientific">Anoxynatronum buryatiense</name>
    <dbReference type="NCBI Taxonomy" id="489973"/>
    <lineage>
        <taxon>Bacteria</taxon>
        <taxon>Bacillati</taxon>
        <taxon>Bacillota</taxon>
        <taxon>Clostridia</taxon>
        <taxon>Eubacteriales</taxon>
        <taxon>Clostridiaceae</taxon>
        <taxon>Anoxynatronum</taxon>
    </lineage>
</organism>
<dbReference type="PANTHER" id="PTHR34296:SF2">
    <property type="entry name" value="ABC TRANSPORTER GUANOSINE-BINDING PROTEIN NUPN"/>
    <property type="match status" value="1"/>
</dbReference>
<keyword evidence="4 8" id="KW-0732">Signal</keyword>
<evidence type="ECO:0000313" key="11">
    <source>
        <dbReference type="Proteomes" id="UP001158066"/>
    </source>
</evidence>
<reference evidence="10" key="1">
    <citation type="submission" date="2017-05" db="EMBL/GenBank/DDBJ databases">
        <authorList>
            <person name="Varghese N."/>
            <person name="Submissions S."/>
        </authorList>
    </citation>
    <scope>NUCLEOTIDE SEQUENCE</scope>
    <source>
        <strain evidence="10">Su22</strain>
    </source>
</reference>
<comment type="caution">
    <text evidence="10">The sequence shown here is derived from an EMBL/GenBank/DDBJ whole genome shotgun (WGS) entry which is preliminary data.</text>
</comment>
<sequence>MKKKMALLLILIMTLSLAACGSPAPAPAPSEEPAGETEAAAEGVSDDGTFELALITDIGTIDDKSFNQGSWEGLRDYAVDNGISHKYYQPSEKSTDAYLSAIELAVRGGAKVIVTPGFLFEEPIFIAQDQYPDTHFILIDGVPHNEDYTEFRTEPNVVGVLYAEEQAGFLAGYAAVKDGSRSLGFMGGMAVPAVVRFGYGFVQGAEYAAEELGLAAGDVTINYHYTGGFDATPEVQTLAASWYQSGVDTIFACGGAVGNSVMAAAEQAGAKVVGVDIDQSGESETVITSAMKGLGASVYSTLEAFYAGSFPGGETIVMDASNDGVALPMATSRFESFSQADYDAIFGMLVNDSDGIASSMLKDNDVDSAGAIPTEIVTVTLVN</sequence>
<dbReference type="SUPFAM" id="SSF53822">
    <property type="entry name" value="Periplasmic binding protein-like I"/>
    <property type="match status" value="1"/>
</dbReference>
<dbReference type="PROSITE" id="PS51257">
    <property type="entry name" value="PROKAR_LIPOPROTEIN"/>
    <property type="match status" value="1"/>
</dbReference>
<evidence type="ECO:0000256" key="7">
    <source>
        <dbReference type="SAM" id="MobiDB-lite"/>
    </source>
</evidence>
<keyword evidence="6" id="KW-0449">Lipoprotein</keyword>
<dbReference type="InterPro" id="IPR003760">
    <property type="entry name" value="PnrA-like"/>
</dbReference>
<protein>
    <submittedName>
        <fullName evidence="10">Nucleoside-binding protein</fullName>
    </submittedName>
</protein>
<comment type="subcellular location">
    <subcellularLocation>
        <location evidence="1">Cell membrane</location>
        <topology evidence="1">Lipid-anchor</topology>
    </subcellularLocation>
</comment>
<accession>A0AA46AJH0</accession>
<dbReference type="GO" id="GO:0005886">
    <property type="term" value="C:plasma membrane"/>
    <property type="evidence" value="ECO:0007669"/>
    <property type="project" value="UniProtKB-SubCell"/>
</dbReference>
<feature type="compositionally biased region" description="Low complexity" evidence="7">
    <location>
        <begin position="31"/>
        <end position="43"/>
    </location>
</feature>
<keyword evidence="3" id="KW-1003">Cell membrane</keyword>
<evidence type="ECO:0000256" key="8">
    <source>
        <dbReference type="SAM" id="SignalP"/>
    </source>
</evidence>
<dbReference type="Proteomes" id="UP001158066">
    <property type="component" value="Unassembled WGS sequence"/>
</dbReference>
<keyword evidence="11" id="KW-1185">Reference proteome</keyword>